<dbReference type="AlphaFoldDB" id="A0A401PZ91"/>
<feature type="transmembrane region" description="Helical" evidence="5">
    <location>
        <begin position="385"/>
        <end position="406"/>
    </location>
</feature>
<dbReference type="InterPro" id="IPR052598">
    <property type="entry name" value="IgSF_CEA-related"/>
</dbReference>
<feature type="transmembrane region" description="Helical" evidence="5">
    <location>
        <begin position="421"/>
        <end position="445"/>
    </location>
</feature>
<keyword evidence="5" id="KW-0812">Transmembrane</keyword>
<dbReference type="SMART" id="SM00409">
    <property type="entry name" value="IG"/>
    <property type="match status" value="2"/>
</dbReference>
<dbReference type="InterPro" id="IPR036179">
    <property type="entry name" value="Ig-like_dom_sf"/>
</dbReference>
<keyword evidence="4" id="KW-0393">Immunoglobulin domain</keyword>
<proteinExistence type="predicted"/>
<dbReference type="EMBL" id="BFAA01013120">
    <property type="protein sequence ID" value="GCB78455.1"/>
    <property type="molecule type" value="Genomic_DNA"/>
</dbReference>
<dbReference type="Pfam" id="PF07679">
    <property type="entry name" value="I-set"/>
    <property type="match status" value="2"/>
</dbReference>
<dbReference type="PANTHER" id="PTHR44337">
    <property type="entry name" value="CARCINOEMBRYONIC ANTIGEN-RELATED CELL ADHESION MOLECULE 8"/>
    <property type="match status" value="1"/>
</dbReference>
<evidence type="ECO:0000256" key="2">
    <source>
        <dbReference type="ARBA" id="ARBA00023157"/>
    </source>
</evidence>
<evidence type="ECO:0000313" key="8">
    <source>
        <dbReference type="Proteomes" id="UP000288216"/>
    </source>
</evidence>
<keyword evidence="5" id="KW-1133">Transmembrane helix</keyword>
<dbReference type="PROSITE" id="PS50835">
    <property type="entry name" value="IG_LIKE"/>
    <property type="match status" value="2"/>
</dbReference>
<accession>A0A401PZ91</accession>
<keyword evidence="3" id="KW-0325">Glycoprotein</keyword>
<feature type="domain" description="Ig-like" evidence="6">
    <location>
        <begin position="147"/>
        <end position="229"/>
    </location>
</feature>
<keyword evidence="1" id="KW-0732">Signal</keyword>
<reference evidence="7 8" key="1">
    <citation type="journal article" date="2018" name="Nat. Ecol. Evol.">
        <title>Shark genomes provide insights into elasmobranch evolution and the origin of vertebrates.</title>
        <authorList>
            <person name="Hara Y"/>
            <person name="Yamaguchi K"/>
            <person name="Onimaru K"/>
            <person name="Kadota M"/>
            <person name="Koyanagi M"/>
            <person name="Keeley SD"/>
            <person name="Tatsumi K"/>
            <person name="Tanaka K"/>
            <person name="Motone F"/>
            <person name="Kageyama Y"/>
            <person name="Nozu R"/>
            <person name="Adachi N"/>
            <person name="Nishimura O"/>
            <person name="Nakagawa R"/>
            <person name="Tanegashima C"/>
            <person name="Kiyatake I"/>
            <person name="Matsumoto R"/>
            <person name="Murakumo K"/>
            <person name="Nishida K"/>
            <person name="Terakita A"/>
            <person name="Kuratani S"/>
            <person name="Sato K"/>
            <person name="Hyodo S Kuraku.S."/>
        </authorList>
    </citation>
    <scope>NUCLEOTIDE SEQUENCE [LARGE SCALE GENOMIC DNA]</scope>
</reference>
<name>A0A401PZ91_SCYTO</name>
<dbReference type="CDD" id="cd00096">
    <property type="entry name" value="Ig"/>
    <property type="match status" value="1"/>
</dbReference>
<gene>
    <name evidence="7" type="ORF">scyTo_0018606</name>
</gene>
<evidence type="ECO:0000256" key="4">
    <source>
        <dbReference type="ARBA" id="ARBA00023319"/>
    </source>
</evidence>
<evidence type="ECO:0000256" key="5">
    <source>
        <dbReference type="SAM" id="Phobius"/>
    </source>
</evidence>
<feature type="transmembrane region" description="Helical" evidence="5">
    <location>
        <begin position="241"/>
        <end position="266"/>
    </location>
</feature>
<evidence type="ECO:0000313" key="7">
    <source>
        <dbReference type="EMBL" id="GCB78455.1"/>
    </source>
</evidence>
<dbReference type="Proteomes" id="UP000288216">
    <property type="component" value="Unassembled WGS sequence"/>
</dbReference>
<dbReference type="InterPro" id="IPR013783">
    <property type="entry name" value="Ig-like_fold"/>
</dbReference>
<keyword evidence="2" id="KW-1015">Disulfide bond</keyword>
<feature type="domain" description="Ig-like" evidence="6">
    <location>
        <begin position="57"/>
        <end position="139"/>
    </location>
</feature>
<dbReference type="InterPro" id="IPR003599">
    <property type="entry name" value="Ig_sub"/>
</dbReference>
<protein>
    <recommendedName>
        <fullName evidence="6">Ig-like domain-containing protein</fullName>
    </recommendedName>
</protein>
<dbReference type="STRING" id="75743.A0A401PZ91"/>
<dbReference type="InterPro" id="IPR003598">
    <property type="entry name" value="Ig_sub2"/>
</dbReference>
<evidence type="ECO:0000256" key="1">
    <source>
        <dbReference type="ARBA" id="ARBA00022729"/>
    </source>
</evidence>
<keyword evidence="8" id="KW-1185">Reference proteome</keyword>
<feature type="transmembrane region" description="Helical" evidence="5">
    <location>
        <begin position="344"/>
        <end position="364"/>
    </location>
</feature>
<dbReference type="SMART" id="SM00408">
    <property type="entry name" value="IGc2"/>
    <property type="match status" value="2"/>
</dbReference>
<comment type="caution">
    <text evidence="7">The sequence shown here is derived from an EMBL/GenBank/DDBJ whole genome shotgun (WGS) entry which is preliminary data.</text>
</comment>
<dbReference type="InterPro" id="IPR007110">
    <property type="entry name" value="Ig-like_dom"/>
</dbReference>
<dbReference type="SUPFAM" id="SSF48726">
    <property type="entry name" value="Immunoglobulin"/>
    <property type="match status" value="3"/>
</dbReference>
<dbReference type="Gene3D" id="2.60.40.10">
    <property type="entry name" value="Immunoglobulins"/>
    <property type="match status" value="3"/>
</dbReference>
<dbReference type="OrthoDB" id="6353782at2759"/>
<organism evidence="7 8">
    <name type="scientific">Scyliorhinus torazame</name>
    <name type="common">Cloudy catshark</name>
    <name type="synonym">Catulus torazame</name>
    <dbReference type="NCBI Taxonomy" id="75743"/>
    <lineage>
        <taxon>Eukaryota</taxon>
        <taxon>Metazoa</taxon>
        <taxon>Chordata</taxon>
        <taxon>Craniata</taxon>
        <taxon>Vertebrata</taxon>
        <taxon>Chondrichthyes</taxon>
        <taxon>Elasmobranchii</taxon>
        <taxon>Galeomorphii</taxon>
        <taxon>Galeoidea</taxon>
        <taxon>Carcharhiniformes</taxon>
        <taxon>Scyliorhinidae</taxon>
        <taxon>Scyliorhinus</taxon>
    </lineage>
</organism>
<dbReference type="InterPro" id="IPR013098">
    <property type="entry name" value="Ig_I-set"/>
</dbReference>
<keyword evidence="5" id="KW-0472">Membrane</keyword>
<dbReference type="PANTHER" id="PTHR44337:SF20">
    <property type="entry name" value="CARCINOEMBRYONIC ANTIGEN-RELATED CELL ADHESION MOLECULE 5-RELATED"/>
    <property type="match status" value="1"/>
</dbReference>
<evidence type="ECO:0000256" key="3">
    <source>
        <dbReference type="ARBA" id="ARBA00023180"/>
    </source>
</evidence>
<feature type="transmembrane region" description="Helical" evidence="5">
    <location>
        <begin position="287"/>
        <end position="309"/>
    </location>
</feature>
<sequence length="491" mass="54202">MEEPNQHFKSRLHFNSSTGSLMLNNLNQSDQGVYRIIVDDKLKWNTSVKLIEALSEPSITGNSTCVDTTIELTCRVSSGIASSILWWKDGKVIANDQRYQLMKSNSTLIISKAIKSDCGIYTCTMENPVSKKNALYSLTLYEALSEPSITGNSTCVDTTIELTCRVSSGIASSILWWKYGEVIANDQRFQLMESNSTLIISKAIKSDCGIYSCTMENPVSKKNASYSLALYGLTYIHHCTVAFSTAAFITALATLLTMVATFLDKIPCLNEDSRITFQFIQEKMQHFLEFSPVLSFIFLFVAYVCWIQTEVCHKMFNIGTSVTDIIATSILLAEVMGQSGSPGITRILSVLLCLHLIVTIFSTYNMMTCDRNMLSKILPTKLCHVILKVQAPLGGAIAISASLILIEEVMKQAGEKCEPAAFVLSTTCSAAVITLVILVATFVLYKIYSEWKQRTSGTPSEHTDCSKTPDECNPIELKKTLLNPGAPQLNN</sequence>
<evidence type="ECO:0000259" key="6">
    <source>
        <dbReference type="PROSITE" id="PS50835"/>
    </source>
</evidence>